<feature type="transmembrane region" description="Helical" evidence="1">
    <location>
        <begin position="98"/>
        <end position="121"/>
    </location>
</feature>
<dbReference type="Proteomes" id="UP000295662">
    <property type="component" value="Unassembled WGS sequence"/>
</dbReference>
<evidence type="ECO:0000313" key="3">
    <source>
        <dbReference type="Proteomes" id="UP000295662"/>
    </source>
</evidence>
<keyword evidence="3" id="KW-1185">Reference proteome</keyword>
<protein>
    <submittedName>
        <fullName evidence="2">Uncharacterized protein</fullName>
    </submittedName>
</protein>
<organism evidence="2 3">
    <name type="scientific">Prosthecobacter fusiformis</name>
    <dbReference type="NCBI Taxonomy" id="48464"/>
    <lineage>
        <taxon>Bacteria</taxon>
        <taxon>Pseudomonadati</taxon>
        <taxon>Verrucomicrobiota</taxon>
        <taxon>Verrucomicrobiia</taxon>
        <taxon>Verrucomicrobiales</taxon>
        <taxon>Verrucomicrobiaceae</taxon>
        <taxon>Prosthecobacter</taxon>
    </lineage>
</organism>
<dbReference type="EMBL" id="SOCA01000001">
    <property type="protein sequence ID" value="TDU80818.1"/>
    <property type="molecule type" value="Genomic_DNA"/>
</dbReference>
<keyword evidence="1" id="KW-0812">Transmembrane</keyword>
<dbReference type="AlphaFoldDB" id="A0A4R7SRM8"/>
<feature type="transmembrane region" description="Helical" evidence="1">
    <location>
        <begin position="15"/>
        <end position="31"/>
    </location>
</feature>
<comment type="caution">
    <text evidence="2">The sequence shown here is derived from an EMBL/GenBank/DDBJ whole genome shotgun (WGS) entry which is preliminary data.</text>
</comment>
<dbReference type="OrthoDB" id="193749at2"/>
<evidence type="ECO:0000256" key="1">
    <source>
        <dbReference type="SAM" id="Phobius"/>
    </source>
</evidence>
<feature type="transmembrane region" description="Helical" evidence="1">
    <location>
        <begin position="43"/>
        <end position="59"/>
    </location>
</feature>
<name>A0A4R7SRM8_9BACT</name>
<gene>
    <name evidence="2" type="ORF">EI77_00116</name>
</gene>
<dbReference type="RefSeq" id="WP_133792813.1">
    <property type="nucleotide sequence ID" value="NZ_SOCA01000001.1"/>
</dbReference>
<keyword evidence="1" id="KW-0472">Membrane</keyword>
<feature type="transmembrane region" description="Helical" evidence="1">
    <location>
        <begin position="133"/>
        <end position="152"/>
    </location>
</feature>
<evidence type="ECO:0000313" key="2">
    <source>
        <dbReference type="EMBL" id="TDU80818.1"/>
    </source>
</evidence>
<accession>A0A4R7SRM8</accession>
<sequence>MNDYPHDLETTRGRIFFWIGMVIFPAFWIWWMRPRYFTKSQRLLGWIWFGVYLLGLLLQRELIGRFLPELVLGYPVIAVRLNLVLFVWFLVRCLGFQMFLMVAIVSVDVVAVISAIFVPSWNRLEEDMSPMRLLVFAPAFVLATMHLMLTPVRTWYKNLKAPGSETA</sequence>
<reference evidence="2 3" key="1">
    <citation type="submission" date="2019-03" db="EMBL/GenBank/DDBJ databases">
        <title>Genomic Encyclopedia of Archaeal and Bacterial Type Strains, Phase II (KMG-II): from individual species to whole genera.</title>
        <authorList>
            <person name="Goeker M."/>
        </authorList>
    </citation>
    <scope>NUCLEOTIDE SEQUENCE [LARGE SCALE GENOMIC DNA]</scope>
    <source>
        <strain evidence="2 3">ATCC 25309</strain>
    </source>
</reference>
<feature type="transmembrane region" description="Helical" evidence="1">
    <location>
        <begin position="71"/>
        <end position="91"/>
    </location>
</feature>
<proteinExistence type="predicted"/>
<keyword evidence="1" id="KW-1133">Transmembrane helix</keyword>